<evidence type="ECO:0000256" key="3">
    <source>
        <dbReference type="HAMAP-Rule" id="MF_00917"/>
    </source>
</evidence>
<feature type="binding site" evidence="3">
    <location>
        <position position="26"/>
    </location>
    <ligand>
        <name>substrate</name>
    </ligand>
</feature>
<dbReference type="GO" id="GO:0016840">
    <property type="term" value="F:carbon-nitrogen lyase activity"/>
    <property type="evidence" value="ECO:0007669"/>
    <property type="project" value="UniProtKB-UniRule"/>
</dbReference>
<keyword evidence="3" id="KW-0671">Queuosine biosynthesis</keyword>
<protein>
    <recommendedName>
        <fullName evidence="3">7-carboxy-7-deazaguanine synthase</fullName>
        <shortName evidence="3">CDG synthase</shortName>
        <ecNumber evidence="3">4.3.99.3</ecNumber>
    </recommendedName>
    <alternativeName>
        <fullName evidence="3">Queuosine biosynthesis protein QueE</fullName>
    </alternativeName>
</protein>
<comment type="subunit">
    <text evidence="3">Homodimer.</text>
</comment>
<keyword evidence="3" id="KW-0479">Metal-binding</keyword>
<feature type="binding site" evidence="3">
    <location>
        <position position="30"/>
    </location>
    <ligand>
        <name>[4Fe-4S] cluster</name>
        <dbReference type="ChEBI" id="CHEBI:49883"/>
        <note>4Fe-4S-S-AdoMet</note>
    </ligand>
</feature>
<dbReference type="GO" id="GO:0000287">
    <property type="term" value="F:magnesium ion binding"/>
    <property type="evidence" value="ECO:0007669"/>
    <property type="project" value="UniProtKB-UniRule"/>
</dbReference>
<dbReference type="HAMAP" id="MF_00917">
    <property type="entry name" value="QueE"/>
    <property type="match status" value="1"/>
</dbReference>
<dbReference type="InterPro" id="IPR058240">
    <property type="entry name" value="rSAM_sf"/>
</dbReference>
<comment type="function">
    <text evidence="3">Catalyzes the complex heterocyclic radical-mediated conversion of 6-carboxy-5,6,7,8-tetrahydropterin (CPH4) to 7-carboxy-7-deazaguanine (CDG), a step common to the biosynthetic pathways of all 7-deazapurine-containing compounds.</text>
</comment>
<dbReference type="EC" id="4.3.99.3" evidence="3"/>
<dbReference type="SUPFAM" id="SSF102114">
    <property type="entry name" value="Radical SAM enzymes"/>
    <property type="match status" value="1"/>
</dbReference>
<comment type="caution">
    <text evidence="3">Lacks conserved residue(s) required for the propagation of feature annotation.</text>
</comment>
<dbReference type="KEGG" id="clx:CLAN_1376"/>
<keyword evidence="3" id="KW-0460">Magnesium</keyword>
<proteinExistence type="inferred from homology"/>
<keyword evidence="1 3" id="KW-0004">4Fe-4S</keyword>
<dbReference type="Proteomes" id="UP000202031">
    <property type="component" value="Chromosome"/>
</dbReference>
<dbReference type="UniPathway" id="UPA00391"/>
<feature type="binding site" evidence="3">
    <location>
        <begin position="11"/>
        <end position="13"/>
    </location>
    <ligand>
        <name>substrate</name>
    </ligand>
</feature>
<dbReference type="EMBL" id="CP015578">
    <property type="protein sequence ID" value="ARQ98099.1"/>
    <property type="molecule type" value="Genomic_DNA"/>
</dbReference>
<comment type="similarity">
    <text evidence="3">Belongs to the radical SAM superfamily. 7-carboxy-7-deazaguanine synthase family.</text>
</comment>
<comment type="cofactor">
    <cofactor evidence="3">
        <name>Mg(2+)</name>
        <dbReference type="ChEBI" id="CHEBI:18420"/>
    </cofactor>
</comment>
<dbReference type="GO" id="GO:0008616">
    <property type="term" value="P:tRNA queuosine(34) biosynthetic process"/>
    <property type="evidence" value="ECO:0007669"/>
    <property type="project" value="UniProtKB-UniRule"/>
</dbReference>
<comment type="cofactor">
    <cofactor evidence="3">
        <name>[4Fe-4S] cluster</name>
        <dbReference type="ChEBI" id="CHEBI:49883"/>
    </cofactor>
    <text evidence="3">Binds 1 [4Fe-4S] cluster. The cluster is coordinated with 3 cysteines and an exchangeable S-adenosyl-L-methionine.</text>
</comment>
<dbReference type="AlphaFoldDB" id="A0A1X9SPD4"/>
<dbReference type="RefSeq" id="WP_100590905.1">
    <property type="nucleotide sequence ID" value="NZ_CP015578.1"/>
</dbReference>
<reference evidence="5" key="2">
    <citation type="journal article" date="2017" name="Genome Biol. Evol.">
        <title>Comparative genomic analysis identifies a Campylobacter clade deficient in selenium metabolism.</title>
        <authorList>
            <person name="Miller W.G."/>
            <person name="Yee E."/>
            <person name="Lopes B.S."/>
            <person name="Chapman M.H."/>
            <person name="Huynh S."/>
            <person name="Bono J.L."/>
            <person name="Parker C.T."/>
            <person name="Strachan N.J.C."/>
            <person name="Forbes K.J."/>
        </authorList>
    </citation>
    <scope>NUCLEOTIDE SEQUENCE [LARGE SCALE GENOMIC DNA]</scope>
    <source>
        <strain evidence="5">NCTC 13004</strain>
    </source>
</reference>
<feature type="binding site" evidence="3">
    <location>
        <position position="34"/>
    </location>
    <ligand>
        <name>[4Fe-4S] cluster</name>
        <dbReference type="ChEBI" id="CHEBI:49883"/>
        <note>4Fe-4S-S-AdoMet</note>
    </ligand>
</feature>
<gene>
    <name evidence="3 4" type="primary">queE</name>
    <name evidence="4" type="ORF">CLAN_1376</name>
</gene>
<keyword evidence="3" id="KW-0408">Iron</keyword>
<comment type="catalytic activity">
    <reaction evidence="3">
        <text>6-carboxy-5,6,7,8-tetrahydropterin + H(+) = 7-carboxy-7-carbaguanine + NH4(+)</text>
        <dbReference type="Rhea" id="RHEA:27974"/>
        <dbReference type="ChEBI" id="CHEBI:15378"/>
        <dbReference type="ChEBI" id="CHEBI:28938"/>
        <dbReference type="ChEBI" id="CHEBI:61032"/>
        <dbReference type="ChEBI" id="CHEBI:61036"/>
        <dbReference type="EC" id="4.3.99.3"/>
    </reaction>
</comment>
<dbReference type="InterPro" id="IPR013785">
    <property type="entry name" value="Aldolase_TIM"/>
</dbReference>
<dbReference type="GO" id="GO:0051539">
    <property type="term" value="F:4 iron, 4 sulfur cluster binding"/>
    <property type="evidence" value="ECO:0007669"/>
    <property type="project" value="UniProtKB-UniRule"/>
</dbReference>
<sequence>MVEVVEYFHSIQGEGRYQGKNAFFIRLAGCNLRCQGFGSIMKSPKNGEILLGCDTIKAAQSSHFSYEKFNFERLSSLLISLKHKPLIIITGGEPLLYHSDWDLIKFLEYAFSVGFSVQFESNGTIEIDFAKYPIYKKCTFAVSVKLSISGEPAHKRINKKALKSLFNNADCFYKFVTTANEFDEIKEILSIQNGEVWCMPLAKNQDELNQNAKSVASFAIKNGFNYSDRLHIRIWNDLDGV</sequence>
<feature type="binding site" evidence="3">
    <location>
        <position position="92"/>
    </location>
    <ligand>
        <name>S-adenosyl-L-methionine</name>
        <dbReference type="ChEBI" id="CHEBI:59789"/>
    </ligand>
</feature>
<dbReference type="Gene3D" id="3.20.20.70">
    <property type="entry name" value="Aldolase class I"/>
    <property type="match status" value="1"/>
</dbReference>
<feature type="binding site" evidence="3">
    <location>
        <position position="55"/>
    </location>
    <ligand>
        <name>Mg(2+)</name>
        <dbReference type="ChEBI" id="CHEBI:18420"/>
    </ligand>
</feature>
<organism evidence="4 5">
    <name type="scientific">Campylobacter lanienae NCTC 13004</name>
    <dbReference type="NCBI Taxonomy" id="1031753"/>
    <lineage>
        <taxon>Bacteria</taxon>
        <taxon>Pseudomonadati</taxon>
        <taxon>Campylobacterota</taxon>
        <taxon>Epsilonproteobacteria</taxon>
        <taxon>Campylobacterales</taxon>
        <taxon>Campylobacteraceae</taxon>
        <taxon>Campylobacter</taxon>
    </lineage>
</organism>
<evidence type="ECO:0000313" key="4">
    <source>
        <dbReference type="EMBL" id="ARQ98099.1"/>
    </source>
</evidence>
<dbReference type="GeneID" id="46921844"/>
<evidence type="ECO:0000256" key="2">
    <source>
        <dbReference type="ARBA" id="ARBA00023239"/>
    </source>
</evidence>
<keyword evidence="3" id="KW-0949">S-adenosyl-L-methionine</keyword>
<feature type="binding site" evidence="3">
    <location>
        <position position="90"/>
    </location>
    <ligand>
        <name>substrate</name>
    </ligand>
</feature>
<comment type="pathway">
    <text evidence="3">Purine metabolism; 7-cyano-7-deazaguanine biosynthesis.</text>
</comment>
<evidence type="ECO:0000313" key="5">
    <source>
        <dbReference type="Proteomes" id="UP000202031"/>
    </source>
</evidence>
<reference evidence="5" key="1">
    <citation type="journal article" date="2017" name="Genome Biol. Evol.">
        <title>Comparative Genomic Analysis Identifies a Campylobacter Clade Deficient in Selenium Metabolism.</title>
        <authorList>
            <person name="Miller W.G."/>
            <person name="Yee E."/>
            <person name="Lopes B.S."/>
            <person name="Chapman M.H."/>
            <person name="Huynh S."/>
            <person name="Bono J.L."/>
            <person name="Parker C.T."/>
            <person name="Strachan N.J.C."/>
            <person name="Forbes K.J."/>
        </authorList>
    </citation>
    <scope>NUCLEOTIDE SEQUENCE [LARGE SCALE GENOMIC DNA]</scope>
    <source>
        <strain evidence="5">NCTC 13004</strain>
    </source>
</reference>
<accession>A0A1X9SPD4</accession>
<keyword evidence="3" id="KW-0411">Iron-sulfur</keyword>
<keyword evidence="2 3" id="KW-0456">Lyase</keyword>
<name>A0A1X9SPD4_9BACT</name>
<dbReference type="GO" id="GO:1904047">
    <property type="term" value="F:S-adenosyl-L-methionine binding"/>
    <property type="evidence" value="ECO:0007669"/>
    <property type="project" value="UniProtKB-UniRule"/>
</dbReference>
<evidence type="ECO:0000256" key="1">
    <source>
        <dbReference type="ARBA" id="ARBA00022485"/>
    </source>
</evidence>
<dbReference type="PANTHER" id="PTHR42836:SF1">
    <property type="entry name" value="7-CARBOXY-7-DEAZAGUANINE SYNTHASE"/>
    <property type="match status" value="1"/>
</dbReference>
<feature type="binding site" evidence="3">
    <location>
        <begin position="143"/>
        <end position="145"/>
    </location>
    <ligand>
        <name>S-adenosyl-L-methionine</name>
        <dbReference type="ChEBI" id="CHEBI:59789"/>
    </ligand>
</feature>
<feature type="binding site" evidence="3">
    <location>
        <position position="53"/>
    </location>
    <ligand>
        <name>[4Fe-4S] cluster</name>
        <dbReference type="ChEBI" id="CHEBI:49883"/>
        <note>4Fe-4S-S-AdoMet</note>
    </ligand>
</feature>
<dbReference type="InterPro" id="IPR024924">
    <property type="entry name" value="7-CO-7-deazaguanine_synth-like"/>
</dbReference>
<dbReference type="PANTHER" id="PTHR42836">
    <property type="entry name" value="7-CARBOXY-7-DEAZAGUANINE SYNTHASE"/>
    <property type="match status" value="1"/>
</dbReference>
<dbReference type="CDD" id="cd01335">
    <property type="entry name" value="Radical_SAM"/>
    <property type="match status" value="1"/>
</dbReference>
<comment type="cofactor">
    <cofactor evidence="3">
        <name>S-adenosyl-L-methionine</name>
        <dbReference type="ChEBI" id="CHEBI:59789"/>
    </cofactor>
    <text evidence="3">Binds 1 S-adenosyl-L-methionine per subunit.</text>
</comment>